<evidence type="ECO:0000313" key="1">
    <source>
        <dbReference type="EMBL" id="GAW91381.1"/>
    </source>
</evidence>
<name>A0A1Z5HPZ1_9FIRM</name>
<reference evidence="2" key="1">
    <citation type="journal article" date="2017" name="Appl. Environ. Microbiol.">
        <title>Genomic analysis of Calderihabitans maritimus KKC1, a thermophilic hydrogenogenic carboxydotrophic bacterium isolated from marine sediment.</title>
        <authorList>
            <person name="Omae K."/>
            <person name="Yoneda Y."/>
            <person name="Fukuyama Y."/>
            <person name="Yoshida T."/>
            <person name="Sako Y."/>
        </authorList>
    </citation>
    <scope>NUCLEOTIDE SEQUENCE [LARGE SCALE GENOMIC DNA]</scope>
    <source>
        <strain evidence="2">KKC1</strain>
    </source>
</reference>
<dbReference type="Proteomes" id="UP000197032">
    <property type="component" value="Unassembled WGS sequence"/>
</dbReference>
<dbReference type="EMBL" id="BDGJ01000016">
    <property type="protein sequence ID" value="GAW91381.1"/>
    <property type="molecule type" value="Genomic_DNA"/>
</dbReference>
<organism evidence="1 2">
    <name type="scientific">Calderihabitans maritimus</name>
    <dbReference type="NCBI Taxonomy" id="1246530"/>
    <lineage>
        <taxon>Bacteria</taxon>
        <taxon>Bacillati</taxon>
        <taxon>Bacillota</taxon>
        <taxon>Clostridia</taxon>
        <taxon>Neomoorellales</taxon>
        <taxon>Calderihabitantaceae</taxon>
        <taxon>Calderihabitans</taxon>
    </lineage>
</organism>
<accession>A0A1Z5HPZ1</accession>
<protein>
    <submittedName>
        <fullName evidence="1">Uncharacterized protein</fullName>
    </submittedName>
</protein>
<proteinExistence type="predicted"/>
<evidence type="ECO:0000313" key="2">
    <source>
        <dbReference type="Proteomes" id="UP000197032"/>
    </source>
</evidence>
<dbReference type="AlphaFoldDB" id="A0A1Z5HPZ1"/>
<dbReference type="RefSeq" id="WP_088552924.1">
    <property type="nucleotide sequence ID" value="NZ_BDGJ01000016.1"/>
</dbReference>
<gene>
    <name evidence="1" type="ORF">KKC1_05430</name>
</gene>
<sequence>MAKRFFSLFIILIIVDLLSGCTAGVQNVGNIPIYPNAELVRKTEQEVTFLVNKASLSLFKKFYKKKMPLYGWKLIDEGAAHLTYTDGKREVVITYSFPRPPFEDSVILDTYTGRINAFSPKNPSPLIRIIYLTSKDE</sequence>
<keyword evidence="2" id="KW-1185">Reference proteome</keyword>
<comment type="caution">
    <text evidence="1">The sequence shown here is derived from an EMBL/GenBank/DDBJ whole genome shotgun (WGS) entry which is preliminary data.</text>
</comment>